<proteinExistence type="predicted"/>
<comment type="caution">
    <text evidence="2">The sequence shown here is derived from an EMBL/GenBank/DDBJ whole genome shotgun (WGS) entry which is preliminary data.</text>
</comment>
<reference evidence="2 3" key="1">
    <citation type="submission" date="2016-03" db="EMBL/GenBank/DDBJ databases">
        <title>Microsymbionts genomes from the relict species Vavilovia formosa (Stev.) Fed.</title>
        <authorList>
            <person name="Kopat V."/>
            <person name="Chirak E."/>
            <person name="Kimeklis A."/>
            <person name="Andronov E."/>
        </authorList>
    </citation>
    <scope>NUCLEOTIDE SEQUENCE [LARGE SCALE GENOMIC DNA]</scope>
    <source>
        <strain evidence="2 3">Vaf07</strain>
    </source>
</reference>
<feature type="signal peptide" evidence="1">
    <location>
        <begin position="1"/>
        <end position="28"/>
    </location>
</feature>
<organism evidence="2 3">
    <name type="scientific">Tardiphaga robiniae</name>
    <dbReference type="NCBI Taxonomy" id="943830"/>
    <lineage>
        <taxon>Bacteria</taxon>
        <taxon>Pseudomonadati</taxon>
        <taxon>Pseudomonadota</taxon>
        <taxon>Alphaproteobacteria</taxon>
        <taxon>Hyphomicrobiales</taxon>
        <taxon>Nitrobacteraceae</taxon>
        <taxon>Tardiphaga</taxon>
    </lineage>
</organism>
<protein>
    <recommendedName>
        <fullName evidence="4">Lectin-like protein BA14k</fullName>
    </recommendedName>
</protein>
<dbReference type="EMBL" id="LVYV01000001">
    <property type="protein sequence ID" value="KZD25314.1"/>
    <property type="molecule type" value="Genomic_DNA"/>
</dbReference>
<dbReference type="AlphaFoldDB" id="A0A161QUQ6"/>
<evidence type="ECO:0000313" key="2">
    <source>
        <dbReference type="EMBL" id="KZD25314.1"/>
    </source>
</evidence>
<accession>A0A161QUQ6</accession>
<feature type="chain" id="PRO_5007825520" description="Lectin-like protein BA14k" evidence="1">
    <location>
        <begin position="29"/>
        <end position="131"/>
    </location>
</feature>
<evidence type="ECO:0008006" key="4">
    <source>
        <dbReference type="Google" id="ProtNLM"/>
    </source>
</evidence>
<name>A0A161QUQ6_9BRAD</name>
<sequence>MENPRMTKMKLLAAAAVVSGLIATPVMAKDPMNRRAQATQEYRASTVDGGYRDSGFWPGDVAAGVVGGAVGVAGAAVGTAGAIATAPFRNSYNSYDGYNGVPRDSYAQRMGFVCQPGTWFRGEDGRRHICQ</sequence>
<evidence type="ECO:0000313" key="3">
    <source>
        <dbReference type="Proteomes" id="UP000076574"/>
    </source>
</evidence>
<evidence type="ECO:0000256" key="1">
    <source>
        <dbReference type="SAM" id="SignalP"/>
    </source>
</evidence>
<gene>
    <name evidence="2" type="ORF">A4A58_02390</name>
</gene>
<dbReference type="Proteomes" id="UP000076574">
    <property type="component" value="Unassembled WGS sequence"/>
</dbReference>
<keyword evidence="1" id="KW-0732">Signal</keyword>
<keyword evidence="3" id="KW-1185">Reference proteome</keyword>